<evidence type="ECO:0000313" key="2">
    <source>
        <dbReference type="Proteomes" id="UP000829196"/>
    </source>
</evidence>
<protein>
    <submittedName>
        <fullName evidence="1">Uncharacterized protein</fullName>
    </submittedName>
</protein>
<gene>
    <name evidence="1" type="ORF">KFK09_006634</name>
</gene>
<reference evidence="1" key="1">
    <citation type="journal article" date="2022" name="Front. Genet.">
        <title>Chromosome-Scale Assembly of the Dendrobium nobile Genome Provides Insights Into the Molecular Mechanism of the Biosynthesis of the Medicinal Active Ingredient of Dendrobium.</title>
        <authorList>
            <person name="Xu Q."/>
            <person name="Niu S.-C."/>
            <person name="Li K.-L."/>
            <person name="Zheng P.-J."/>
            <person name="Zhang X.-J."/>
            <person name="Jia Y."/>
            <person name="Liu Y."/>
            <person name="Niu Y.-X."/>
            <person name="Yu L.-H."/>
            <person name="Chen D.-F."/>
            <person name="Zhang G.-Q."/>
        </authorList>
    </citation>
    <scope>NUCLEOTIDE SEQUENCE</scope>
    <source>
        <tissue evidence="1">Leaf</tissue>
    </source>
</reference>
<accession>A0A8T3BPS9</accession>
<evidence type="ECO:0000313" key="1">
    <source>
        <dbReference type="EMBL" id="KAI0519192.1"/>
    </source>
</evidence>
<comment type="caution">
    <text evidence="1">The sequence shown here is derived from an EMBL/GenBank/DDBJ whole genome shotgun (WGS) entry which is preliminary data.</text>
</comment>
<proteinExistence type="predicted"/>
<organism evidence="1 2">
    <name type="scientific">Dendrobium nobile</name>
    <name type="common">Orchid</name>
    <dbReference type="NCBI Taxonomy" id="94219"/>
    <lineage>
        <taxon>Eukaryota</taxon>
        <taxon>Viridiplantae</taxon>
        <taxon>Streptophyta</taxon>
        <taxon>Embryophyta</taxon>
        <taxon>Tracheophyta</taxon>
        <taxon>Spermatophyta</taxon>
        <taxon>Magnoliopsida</taxon>
        <taxon>Liliopsida</taxon>
        <taxon>Asparagales</taxon>
        <taxon>Orchidaceae</taxon>
        <taxon>Epidendroideae</taxon>
        <taxon>Malaxideae</taxon>
        <taxon>Dendrobiinae</taxon>
        <taxon>Dendrobium</taxon>
    </lineage>
</organism>
<dbReference type="AlphaFoldDB" id="A0A8T3BPS9"/>
<name>A0A8T3BPS9_DENNO</name>
<dbReference type="EMBL" id="JAGYWB010000006">
    <property type="protein sequence ID" value="KAI0519192.1"/>
    <property type="molecule type" value="Genomic_DNA"/>
</dbReference>
<sequence length="98" mass="11213">MLNYIFLYRHEYFRTQQFGAVFGNVVPDWGAIFAPTSKGRSCQLPGFSYYCINFMEFRFGLGGNFNSNCGQEDPSNTFNIKIIVLENPSNGKDTFNQL</sequence>
<keyword evidence="2" id="KW-1185">Reference proteome</keyword>
<dbReference type="Proteomes" id="UP000829196">
    <property type="component" value="Unassembled WGS sequence"/>
</dbReference>